<evidence type="ECO:0000259" key="3">
    <source>
        <dbReference type="Pfam" id="PF16493"/>
    </source>
</evidence>
<gene>
    <name evidence="4" type="ORF">TCAL_16730</name>
</gene>
<feature type="region of interest" description="Disordered" evidence="2">
    <location>
        <begin position="59"/>
        <end position="162"/>
    </location>
</feature>
<evidence type="ECO:0000256" key="2">
    <source>
        <dbReference type="SAM" id="MobiDB-lite"/>
    </source>
</evidence>
<keyword evidence="1" id="KW-0539">Nucleus</keyword>
<evidence type="ECO:0000313" key="5">
    <source>
        <dbReference type="Proteomes" id="UP000318571"/>
    </source>
</evidence>
<dbReference type="Pfam" id="PF16493">
    <property type="entry name" value="Meis_PKNOX_N"/>
    <property type="match status" value="1"/>
</dbReference>
<comment type="caution">
    <text evidence="4">The sequence shown here is derived from an EMBL/GenBank/DDBJ whole genome shotgun (WGS) entry which is preliminary data.</text>
</comment>
<proteinExistence type="predicted"/>
<protein>
    <recommendedName>
        <fullName evidence="3">MEIS N-terminal domain-containing protein</fullName>
    </recommendedName>
</protein>
<feature type="compositionally biased region" description="Low complexity" evidence="2">
    <location>
        <begin position="102"/>
        <end position="117"/>
    </location>
</feature>
<feature type="compositionally biased region" description="Gly residues" evidence="2">
    <location>
        <begin position="118"/>
        <end position="133"/>
    </location>
</feature>
<dbReference type="EMBL" id="VCGU01000003">
    <property type="protein sequence ID" value="TRY78722.1"/>
    <property type="molecule type" value="Genomic_DNA"/>
</dbReference>
<reference evidence="4 5" key="1">
    <citation type="journal article" date="2018" name="Nat. Ecol. Evol.">
        <title>Genomic signatures of mitonuclear coevolution across populations of Tigriopus californicus.</title>
        <authorList>
            <person name="Barreto F.S."/>
            <person name="Watson E.T."/>
            <person name="Lima T.G."/>
            <person name="Willett C.S."/>
            <person name="Edmands S."/>
            <person name="Li W."/>
            <person name="Burton R.S."/>
        </authorList>
    </citation>
    <scope>NUCLEOTIDE SEQUENCE [LARGE SCALE GENOMIC DNA]</scope>
    <source>
        <strain evidence="4 5">San Diego</strain>
    </source>
</reference>
<dbReference type="Proteomes" id="UP000318571">
    <property type="component" value="Chromosome 11"/>
</dbReference>
<feature type="compositionally biased region" description="Low complexity" evidence="2">
    <location>
        <begin position="285"/>
        <end position="295"/>
    </location>
</feature>
<name>A0A553PM12_TIGCA</name>
<accession>A0A553PM12</accession>
<organism evidence="4 5">
    <name type="scientific">Tigriopus californicus</name>
    <name type="common">Marine copepod</name>
    <dbReference type="NCBI Taxonomy" id="6832"/>
    <lineage>
        <taxon>Eukaryota</taxon>
        <taxon>Metazoa</taxon>
        <taxon>Ecdysozoa</taxon>
        <taxon>Arthropoda</taxon>
        <taxon>Crustacea</taxon>
        <taxon>Multicrustacea</taxon>
        <taxon>Hexanauplia</taxon>
        <taxon>Copepoda</taxon>
        <taxon>Harpacticoida</taxon>
        <taxon>Harpacticidae</taxon>
        <taxon>Tigriopus</taxon>
    </lineage>
</organism>
<feature type="compositionally biased region" description="Low complexity" evidence="2">
    <location>
        <begin position="61"/>
        <end position="72"/>
    </location>
</feature>
<sequence length="368" mass="39196">MYHIHNSIAALNSLHHNPNNNNNNNNIEDSKHHLKLNSIASRSGSSSGSKAAMATLLNNHSSSSTSSKSGSSNGADPGPPNPQYVGGTLIKQQPPDLDDSGSDSPSPIAGPSVRSGPRSGGGRGVGPRSGSGAGSSSLGSGVNPDSALVSPNPDGGDASSSFLHSDETAQYEADKRLIYKHPLFPLLALLFEKCELATQSSECPSTESFNLDIQAFVQHQDREGKPCFTDNHEVNDLMVKSIQVLRIHLLELEKVQELCKDFCNRYITCLKGKMQSENLLRSDYGGYDSDDSGSGRASTGALPIHPPPGMMHHHPALLGPAPSASGPYYHHPAMHHNDKDDYVDPSLFGITINVSPDACQFVEHITGY</sequence>
<dbReference type="InterPro" id="IPR032453">
    <property type="entry name" value="PKNOX/Meis_N"/>
</dbReference>
<dbReference type="STRING" id="6832.A0A553PM12"/>
<feature type="domain" description="MEIS N-terminal" evidence="3">
    <location>
        <begin position="172"/>
        <end position="277"/>
    </location>
</feature>
<keyword evidence="5" id="KW-1185">Reference proteome</keyword>
<evidence type="ECO:0000256" key="1">
    <source>
        <dbReference type="ARBA" id="ARBA00023242"/>
    </source>
</evidence>
<dbReference type="AlphaFoldDB" id="A0A553PM12"/>
<evidence type="ECO:0000313" key="4">
    <source>
        <dbReference type="EMBL" id="TRY78722.1"/>
    </source>
</evidence>
<feature type="region of interest" description="Disordered" evidence="2">
    <location>
        <begin position="285"/>
        <end position="317"/>
    </location>
</feature>